<evidence type="ECO:0000256" key="1">
    <source>
        <dbReference type="ARBA" id="ARBA00005380"/>
    </source>
</evidence>
<keyword evidence="7 15" id="KW-0418">Kinase</keyword>
<dbReference type="PROSITE" id="PS00583">
    <property type="entry name" value="PFKB_KINASES_1"/>
    <property type="match status" value="1"/>
</dbReference>
<dbReference type="GO" id="GO:0006355">
    <property type="term" value="P:regulation of DNA-templated transcription"/>
    <property type="evidence" value="ECO:0007669"/>
    <property type="project" value="InterPro"/>
</dbReference>
<dbReference type="Pfam" id="PF00356">
    <property type="entry name" value="LacI"/>
    <property type="match status" value="1"/>
</dbReference>
<proteinExistence type="inferred from homology"/>
<name>A0A6P1TM35_9FIRM</name>
<keyword evidence="5 15" id="KW-0479">Metal-binding</keyword>
<dbReference type="SMART" id="SM00354">
    <property type="entry name" value="HTH_LACI"/>
    <property type="match status" value="1"/>
</dbReference>
<dbReference type="Pfam" id="PF13377">
    <property type="entry name" value="Peripla_BP_3"/>
    <property type="match status" value="1"/>
</dbReference>
<accession>A0A6P1TM35</accession>
<keyword evidence="9 15" id="KW-0460">Magnesium</keyword>
<dbReference type="PANTHER" id="PTHR10584:SF166">
    <property type="entry name" value="RIBOKINASE"/>
    <property type="match status" value="1"/>
</dbReference>
<dbReference type="Gene3D" id="3.40.1190.20">
    <property type="match status" value="1"/>
</dbReference>
<comment type="similarity">
    <text evidence="15">Belongs to the carbohydrate kinase PfkB family. Ribokinase subfamily.</text>
</comment>
<dbReference type="InterPro" id="IPR002173">
    <property type="entry name" value="Carboh/pur_kinase_PfkB_CS"/>
</dbReference>
<dbReference type="PRINTS" id="PR00990">
    <property type="entry name" value="RIBOKINASE"/>
</dbReference>
<dbReference type="InterPro" id="IPR029056">
    <property type="entry name" value="Ribokinase-like"/>
</dbReference>
<dbReference type="Gene3D" id="1.10.260.40">
    <property type="entry name" value="lambda repressor-like DNA-binding domains"/>
    <property type="match status" value="1"/>
</dbReference>
<dbReference type="HAMAP" id="MF_01987">
    <property type="entry name" value="Ribokinase"/>
    <property type="match status" value="1"/>
</dbReference>
<dbReference type="AlphaFoldDB" id="A0A6P1TM35"/>
<keyword evidence="20" id="KW-1185">Reference proteome</keyword>
<dbReference type="SUPFAM" id="SSF47413">
    <property type="entry name" value="lambda repressor-like DNA-binding domains"/>
    <property type="match status" value="1"/>
</dbReference>
<dbReference type="PROSITE" id="PS00356">
    <property type="entry name" value="HTH_LACI_1"/>
    <property type="match status" value="1"/>
</dbReference>
<dbReference type="CDD" id="cd01174">
    <property type="entry name" value="ribokinase"/>
    <property type="match status" value="1"/>
</dbReference>
<comment type="activity regulation">
    <text evidence="15">Activated by a monovalent cation that binds near, but not in, the active site. The most likely occupant of the site in vivo is potassium. Ion binding induces a conformational change that may alter substrate affinity.</text>
</comment>
<comment type="subcellular location">
    <subcellularLocation>
        <location evidence="15">Cytoplasm</location>
    </subcellularLocation>
</comment>
<feature type="domain" description="HTH lacI-type" evidence="16">
    <location>
        <begin position="1"/>
        <end position="56"/>
    </location>
</feature>
<keyword evidence="10 15" id="KW-0630">Potassium</keyword>
<keyword evidence="4 15" id="KW-0808">Transferase</keyword>
<evidence type="ECO:0000256" key="11">
    <source>
        <dbReference type="ARBA" id="ARBA00023015"/>
    </source>
</evidence>
<evidence type="ECO:0000313" key="19">
    <source>
        <dbReference type="EMBL" id="QHQ60916.1"/>
    </source>
</evidence>
<evidence type="ECO:0000259" key="18">
    <source>
        <dbReference type="PROSITE" id="PS50943"/>
    </source>
</evidence>
<feature type="binding site" evidence="15">
    <location>
        <position position="463"/>
    </location>
    <ligand>
        <name>substrate</name>
    </ligand>
</feature>
<dbReference type="InterPro" id="IPR010982">
    <property type="entry name" value="Lambda_DNA-bd_dom_sf"/>
</dbReference>
<evidence type="ECO:0000256" key="9">
    <source>
        <dbReference type="ARBA" id="ARBA00022842"/>
    </source>
</evidence>
<feature type="binding site" evidence="15">
    <location>
        <position position="571"/>
    </location>
    <ligand>
        <name>substrate</name>
    </ligand>
</feature>
<feature type="domain" description="HTH merR-type" evidence="17">
    <location>
        <begin position="1"/>
        <end position="17"/>
    </location>
</feature>
<feature type="active site" description="Proton acceptor" evidence="15">
    <location>
        <position position="571"/>
    </location>
</feature>
<feature type="binding site" evidence="15">
    <location>
        <position position="507"/>
    </location>
    <ligand>
        <name>ATP</name>
        <dbReference type="ChEBI" id="CHEBI:30616"/>
    </ligand>
</feature>
<dbReference type="RefSeq" id="WP_161837744.1">
    <property type="nucleotide sequence ID" value="NZ_CP048000.1"/>
</dbReference>
<evidence type="ECO:0000259" key="16">
    <source>
        <dbReference type="PROSITE" id="PS50932"/>
    </source>
</evidence>
<dbReference type="InterPro" id="IPR028082">
    <property type="entry name" value="Peripla_BP_I"/>
</dbReference>
<dbReference type="CDD" id="cd06267">
    <property type="entry name" value="PBP1_LacI_sugar_binding-like"/>
    <property type="match status" value="1"/>
</dbReference>
<evidence type="ECO:0000256" key="6">
    <source>
        <dbReference type="ARBA" id="ARBA00022741"/>
    </source>
</evidence>
<dbReference type="EC" id="2.7.1.15" evidence="2 15"/>
<dbReference type="GO" id="GO:0004747">
    <property type="term" value="F:ribokinase activity"/>
    <property type="evidence" value="ECO:0007669"/>
    <property type="project" value="UniProtKB-UniRule"/>
</dbReference>
<dbReference type="PROSITE" id="PS50932">
    <property type="entry name" value="HTH_LACI_2"/>
    <property type="match status" value="1"/>
</dbReference>
<dbReference type="PROSITE" id="PS50943">
    <property type="entry name" value="HTH_CROC1"/>
    <property type="match status" value="1"/>
</dbReference>
<feature type="binding site" evidence="15">
    <location>
        <begin position="334"/>
        <end position="336"/>
    </location>
    <ligand>
        <name>substrate</name>
    </ligand>
</feature>
<evidence type="ECO:0000256" key="5">
    <source>
        <dbReference type="ARBA" id="ARBA00022723"/>
    </source>
</evidence>
<dbReference type="GO" id="GO:0046872">
    <property type="term" value="F:metal ion binding"/>
    <property type="evidence" value="ECO:0007669"/>
    <property type="project" value="UniProtKB-KW"/>
</dbReference>
<dbReference type="EMBL" id="CP048000">
    <property type="protein sequence ID" value="QHQ60916.1"/>
    <property type="molecule type" value="Genomic_DNA"/>
</dbReference>
<dbReference type="SUPFAM" id="SSF53613">
    <property type="entry name" value="Ribokinase-like"/>
    <property type="match status" value="1"/>
</dbReference>
<feature type="binding site" evidence="15">
    <location>
        <position position="606"/>
    </location>
    <ligand>
        <name>K(+)</name>
        <dbReference type="ChEBI" id="CHEBI:29103"/>
    </ligand>
</feature>
<keyword evidence="14 15" id="KW-0119">Carbohydrate metabolism</keyword>
<feature type="binding site" evidence="15">
    <location>
        <begin position="539"/>
        <end position="544"/>
    </location>
    <ligand>
        <name>ATP</name>
        <dbReference type="ChEBI" id="CHEBI:30616"/>
    </ligand>
</feature>
<dbReference type="InterPro" id="IPR000551">
    <property type="entry name" value="MerR-type_HTH_dom"/>
</dbReference>
<keyword evidence="15" id="KW-0963">Cytoplasm</keyword>
<sequence length="626" mass="70112">MTIKEIAKLAGVSVSTVSKIVNGKDENINVDTRNRVLKIVKDYNYSPYSFVKNASQAKTFCIAVVLKESSANFSLINGVIDAAKSLNYQVTLIYNTSPEDELMSITALCKNRVDGIIWEQFDGNSEISQKQLADNNIPYICIDSEPDMSATSINFSKLGELAAESLIQKKHQKIAYITDNQFKHENTFFEGFKQCLFQNMIPYSDSMYINHVNSQLIDTLLINEFTAAICTSREIALTIYEELDRLHRKIPRDFSLICLQDDLPVRQTYPKLSHLEIPYYDYGGFLCNYLIEELEKLHHNKEFFDFPEPVIDDRSIDIPRTIRSKHIVVVGSIHMDINLNVKECPQVGKSIEANHCAFNPGGKGANQAVGVAKLGKEIFLIGKVGNDYEGTVILDFLQKNGVNIQGISRDEYADTGKAFIHILEDGESTITFYPAANNRLTPEDIDKNTASFKNARFCLIQTEISLETIERAAELAKANHVETILKPSAVPNLSDHLLEMLDYFVPNQKEINYLCPGLSAPEEQTAYFIEKGVKNVILTAGHNGCYLRTKDLFKHFPALPFTPVDTTGAADAFIAALSVYLSEDRPITEAIQYATGAAGFCITREGVTSAMIDRISLETYMSKQRN</sequence>
<feature type="binding site" evidence="15">
    <location>
        <position position="601"/>
    </location>
    <ligand>
        <name>K(+)</name>
        <dbReference type="ChEBI" id="CHEBI:29103"/>
    </ligand>
</feature>
<comment type="function">
    <text evidence="15">Catalyzes the phosphorylation of ribose at O-5 in a reaction requiring ATP and magnesium. The resulting D-ribose-5-phosphate can then be used either for sythesis of nucleotides, histidine, and tryptophan, or as a component of the pentose phosphate pathway.</text>
</comment>
<evidence type="ECO:0000256" key="12">
    <source>
        <dbReference type="ARBA" id="ARBA00023125"/>
    </source>
</evidence>
<gene>
    <name evidence="15" type="primary">rbsK</name>
    <name evidence="19" type="ORF">Ana3638_09170</name>
</gene>
<feature type="binding site" evidence="15">
    <location>
        <position position="604"/>
    </location>
    <ligand>
        <name>K(+)</name>
        <dbReference type="ChEBI" id="CHEBI:29103"/>
    </ligand>
</feature>
<evidence type="ECO:0000256" key="15">
    <source>
        <dbReference type="HAMAP-Rule" id="MF_01987"/>
    </source>
</evidence>
<evidence type="ECO:0000256" key="2">
    <source>
        <dbReference type="ARBA" id="ARBA00012035"/>
    </source>
</evidence>
<feature type="domain" description="HTH cro/C1-type" evidence="18">
    <location>
        <begin position="1"/>
        <end position="32"/>
    </location>
</feature>
<dbReference type="GO" id="GO:0019303">
    <property type="term" value="P:D-ribose catabolic process"/>
    <property type="evidence" value="ECO:0007669"/>
    <property type="project" value="UniProtKB-UniRule"/>
</dbReference>
<dbReference type="InterPro" id="IPR046335">
    <property type="entry name" value="LacI/GalR-like_sensor"/>
</dbReference>
<dbReference type="InterPro" id="IPR011611">
    <property type="entry name" value="PfkB_dom"/>
</dbReference>
<comment type="caution">
    <text evidence="15">Lacks conserved residue(s) required for the propagation of feature annotation.</text>
</comment>
<comment type="catalytic activity">
    <reaction evidence="15">
        <text>D-ribose + ATP = D-ribose 5-phosphate + ADP + H(+)</text>
        <dbReference type="Rhea" id="RHEA:13697"/>
        <dbReference type="ChEBI" id="CHEBI:15378"/>
        <dbReference type="ChEBI" id="CHEBI:30616"/>
        <dbReference type="ChEBI" id="CHEBI:47013"/>
        <dbReference type="ChEBI" id="CHEBI:78346"/>
        <dbReference type="ChEBI" id="CHEBI:456216"/>
        <dbReference type="EC" id="2.7.1.15"/>
    </reaction>
</comment>
<evidence type="ECO:0000256" key="7">
    <source>
        <dbReference type="ARBA" id="ARBA00022777"/>
    </source>
</evidence>
<evidence type="ECO:0000259" key="17">
    <source>
        <dbReference type="PROSITE" id="PS50937"/>
    </source>
</evidence>
<dbReference type="GO" id="GO:0005524">
    <property type="term" value="F:ATP binding"/>
    <property type="evidence" value="ECO:0007669"/>
    <property type="project" value="UniProtKB-UniRule"/>
</dbReference>
<keyword evidence="13" id="KW-0804">Transcription</keyword>
<comment type="pathway">
    <text evidence="15">Carbohydrate metabolism; D-ribose degradation; D-ribose 5-phosphate from beta-D-ribopyranose: step 2/2.</text>
</comment>
<dbReference type="GO" id="GO:0005737">
    <property type="term" value="C:cytoplasm"/>
    <property type="evidence" value="ECO:0007669"/>
    <property type="project" value="UniProtKB-SubCell"/>
</dbReference>
<feature type="binding site" evidence="15">
    <location>
        <begin position="362"/>
        <end position="366"/>
    </location>
    <ligand>
        <name>substrate</name>
    </ligand>
</feature>
<feature type="binding site" evidence="15">
    <location>
        <position position="565"/>
    </location>
    <ligand>
        <name>K(+)</name>
        <dbReference type="ChEBI" id="CHEBI:29103"/>
    </ligand>
</feature>
<evidence type="ECO:0000256" key="14">
    <source>
        <dbReference type="ARBA" id="ARBA00023277"/>
    </source>
</evidence>
<evidence type="ECO:0000313" key="20">
    <source>
        <dbReference type="Proteomes" id="UP000464314"/>
    </source>
</evidence>
<keyword evidence="12 19" id="KW-0238">DNA-binding</keyword>
<reference evidence="19 20" key="1">
    <citation type="submission" date="2020-01" db="EMBL/GenBank/DDBJ databases">
        <title>Genome analysis of Anaerocolumna sp. CBA3638.</title>
        <authorList>
            <person name="Kim J."/>
            <person name="Roh S.W."/>
        </authorList>
    </citation>
    <scope>NUCLEOTIDE SEQUENCE [LARGE SCALE GENOMIC DNA]</scope>
    <source>
        <strain evidence="19 20">CBA3638</strain>
    </source>
</reference>
<dbReference type="InterPro" id="IPR001387">
    <property type="entry name" value="Cro/C1-type_HTH"/>
</dbReference>
<keyword evidence="6 15" id="KW-0547">Nucleotide-binding</keyword>
<feature type="binding site" evidence="15">
    <location>
        <position position="567"/>
    </location>
    <ligand>
        <name>K(+)</name>
        <dbReference type="ChEBI" id="CHEBI:29103"/>
    </ligand>
</feature>
<comment type="similarity">
    <text evidence="1">Belongs to the carbohydrate kinase pfkB family.</text>
</comment>
<evidence type="ECO:0000256" key="13">
    <source>
        <dbReference type="ARBA" id="ARBA00023163"/>
    </source>
</evidence>
<comment type="cofactor">
    <cofactor evidence="15">
        <name>Mg(2+)</name>
        <dbReference type="ChEBI" id="CHEBI:18420"/>
    </cofactor>
    <text evidence="15">Requires a divalent cation, most likely magnesium in vivo, as an electrophilic catalyst to aid phosphoryl group transfer. It is the chelate of the metal and the nucleotide that is the actual substrate.</text>
</comment>
<keyword evidence="11" id="KW-0805">Transcription regulation</keyword>
<dbReference type="Gene3D" id="3.40.50.2300">
    <property type="match status" value="2"/>
</dbReference>
<dbReference type="InterPro" id="IPR002139">
    <property type="entry name" value="Ribo/fructo_kinase"/>
</dbReference>
<dbReference type="Pfam" id="PF00294">
    <property type="entry name" value="PfkB"/>
    <property type="match status" value="1"/>
</dbReference>
<comment type="subunit">
    <text evidence="15">Homodimer.</text>
</comment>
<dbReference type="PANTHER" id="PTHR10584">
    <property type="entry name" value="SUGAR KINASE"/>
    <property type="match status" value="1"/>
</dbReference>
<dbReference type="KEGG" id="anr:Ana3638_09170"/>
<protein>
    <recommendedName>
        <fullName evidence="3 15">Ribokinase</fullName>
        <shortName evidence="15">RK</shortName>
        <ecNumber evidence="2 15">2.7.1.15</ecNumber>
    </recommendedName>
</protein>
<dbReference type="InterPro" id="IPR000843">
    <property type="entry name" value="HTH_LacI"/>
</dbReference>
<evidence type="ECO:0000256" key="3">
    <source>
        <dbReference type="ARBA" id="ARBA00016943"/>
    </source>
</evidence>
<dbReference type="PRINTS" id="PR00036">
    <property type="entry name" value="HTHLACI"/>
</dbReference>
<dbReference type="UniPathway" id="UPA00916">
    <property type="reaction ID" value="UER00889"/>
</dbReference>
<evidence type="ECO:0000256" key="10">
    <source>
        <dbReference type="ARBA" id="ARBA00022958"/>
    </source>
</evidence>
<evidence type="ECO:0000256" key="4">
    <source>
        <dbReference type="ARBA" id="ARBA00022679"/>
    </source>
</evidence>
<dbReference type="InterPro" id="IPR011877">
    <property type="entry name" value="Ribokinase"/>
</dbReference>
<evidence type="ECO:0000256" key="8">
    <source>
        <dbReference type="ARBA" id="ARBA00022840"/>
    </source>
</evidence>
<keyword evidence="8 15" id="KW-0067">ATP-binding</keyword>
<dbReference type="SUPFAM" id="SSF53822">
    <property type="entry name" value="Periplasmic binding protein-like I"/>
    <property type="match status" value="1"/>
</dbReference>
<dbReference type="GO" id="GO:0003677">
    <property type="term" value="F:DNA binding"/>
    <property type="evidence" value="ECO:0007669"/>
    <property type="project" value="UniProtKB-KW"/>
</dbReference>
<dbReference type="CDD" id="cd01392">
    <property type="entry name" value="HTH_LacI"/>
    <property type="match status" value="1"/>
</dbReference>
<dbReference type="Proteomes" id="UP000464314">
    <property type="component" value="Chromosome"/>
</dbReference>
<dbReference type="PROSITE" id="PS50937">
    <property type="entry name" value="HTH_MERR_2"/>
    <property type="match status" value="1"/>
</dbReference>
<organism evidence="19 20">
    <name type="scientific">Anaerocolumna sedimenticola</name>
    <dbReference type="NCBI Taxonomy" id="2696063"/>
    <lineage>
        <taxon>Bacteria</taxon>
        <taxon>Bacillati</taxon>
        <taxon>Bacillota</taxon>
        <taxon>Clostridia</taxon>
        <taxon>Lachnospirales</taxon>
        <taxon>Lachnospiraceae</taxon>
        <taxon>Anaerocolumna</taxon>
    </lineage>
</organism>